<evidence type="ECO:0000313" key="3">
    <source>
        <dbReference type="Proteomes" id="UP001165083"/>
    </source>
</evidence>
<accession>A0A9W6WH89</accession>
<evidence type="ECO:0000256" key="1">
    <source>
        <dbReference type="SAM" id="MobiDB-lite"/>
    </source>
</evidence>
<sequence length="555" mass="59685">MAARDDAAALLAHGGATSDASRADQSLCAPATATASGDSGSAEEPTSGVLKLAAGDSSAGGKVAGCSAAEPNQAAASSRGTHGILLEPTAEELALRLELAHVRHTLEQDDHQLDGASVGGDAPAEAVEDGNPDTIEFRVIPLGRGTYRGQARLRGQLEQNEWEPHGLGVLTTATGSTCCGNWLHGTQVGHGTSYDTTLHYEGAISAGYSATASHLGVGLYIFGALFAGCWVPAPDTPQASTPRPQGLGSLQSSVQIDSANAVDGWFHGLRCIHQCQSEMDIRSFKLSSNVRQLQPLRGLLVADEKLQFWRRCALTRALNTWTRLCCENNTARSKQSRLLALTTQQEARRAEQRAIRDDLDRQEVAKSQDATELLALLAKSREAQDQRSQRRQLYAQRLAGAIKQRDLARACVAKQQSAIQSLEFELQEIMDLLQEARQAQASCAQYARELHVIKRQIENASVKLNAARAEAQRNEVAWKGPQQEQPTLSARSVPPTPVKTSRNDVDNDVALETRGESTQRSAALDQQFVCDVPGCLCGIPRDVFLRVAAAMNDDS</sequence>
<reference evidence="2" key="1">
    <citation type="submission" date="2023-04" db="EMBL/GenBank/DDBJ databases">
        <title>Phytophthora lilii NBRC 32176.</title>
        <authorList>
            <person name="Ichikawa N."/>
            <person name="Sato H."/>
            <person name="Tonouchi N."/>
        </authorList>
    </citation>
    <scope>NUCLEOTIDE SEQUENCE</scope>
    <source>
        <strain evidence="2">NBRC 32176</strain>
    </source>
</reference>
<dbReference type="EMBL" id="BSXW01000131">
    <property type="protein sequence ID" value="GMF12786.1"/>
    <property type="molecule type" value="Genomic_DNA"/>
</dbReference>
<feature type="region of interest" description="Disordered" evidence="1">
    <location>
        <begin position="473"/>
        <end position="508"/>
    </location>
</feature>
<organism evidence="2 3">
    <name type="scientific">Phytophthora lilii</name>
    <dbReference type="NCBI Taxonomy" id="2077276"/>
    <lineage>
        <taxon>Eukaryota</taxon>
        <taxon>Sar</taxon>
        <taxon>Stramenopiles</taxon>
        <taxon>Oomycota</taxon>
        <taxon>Peronosporomycetes</taxon>
        <taxon>Peronosporales</taxon>
        <taxon>Peronosporaceae</taxon>
        <taxon>Phytophthora</taxon>
    </lineage>
</organism>
<gene>
    <name evidence="2" type="ORF">Plil01_000334800</name>
</gene>
<protein>
    <submittedName>
        <fullName evidence="2">Unnamed protein product</fullName>
    </submittedName>
</protein>
<proteinExistence type="predicted"/>
<dbReference type="AlphaFoldDB" id="A0A9W6WH89"/>
<dbReference type="Proteomes" id="UP001165083">
    <property type="component" value="Unassembled WGS sequence"/>
</dbReference>
<comment type="caution">
    <text evidence="2">The sequence shown here is derived from an EMBL/GenBank/DDBJ whole genome shotgun (WGS) entry which is preliminary data.</text>
</comment>
<dbReference type="SUPFAM" id="SSF82185">
    <property type="entry name" value="Histone H3 K4-specific methyltransferase SET7/9 N-terminal domain"/>
    <property type="match status" value="1"/>
</dbReference>
<name>A0A9W6WH89_9STRA</name>
<keyword evidence="3" id="KW-1185">Reference proteome</keyword>
<evidence type="ECO:0000313" key="2">
    <source>
        <dbReference type="EMBL" id="GMF12786.1"/>
    </source>
</evidence>
<dbReference type="OrthoDB" id="127541at2759"/>